<dbReference type="Gene3D" id="1.20.1070.10">
    <property type="entry name" value="Rhodopsin 7-helix transmembrane proteins"/>
    <property type="match status" value="1"/>
</dbReference>
<dbReference type="AlphaFoldDB" id="A0A7K9LZK8"/>
<keyword evidence="10" id="KW-0807">Transducer</keyword>
<dbReference type="InterPro" id="IPR036445">
    <property type="entry name" value="GPCR_2_extracell_dom_sf"/>
</dbReference>
<dbReference type="PROSITE" id="PS50261">
    <property type="entry name" value="G_PROTEIN_RECEP_F2_4"/>
    <property type="match status" value="1"/>
</dbReference>
<evidence type="ECO:0000256" key="5">
    <source>
        <dbReference type="ARBA" id="ARBA00022989"/>
    </source>
</evidence>
<dbReference type="Pfam" id="PF00002">
    <property type="entry name" value="7tm_2"/>
    <property type="match status" value="1"/>
</dbReference>
<feature type="transmembrane region" description="Helical" evidence="11">
    <location>
        <begin position="282"/>
        <end position="305"/>
    </location>
</feature>
<dbReference type="InterPro" id="IPR017981">
    <property type="entry name" value="GPCR_2-like_7TM"/>
</dbReference>
<dbReference type="PROSITE" id="PS00650">
    <property type="entry name" value="G_PROTEIN_RECEP_F2_2"/>
    <property type="match status" value="1"/>
</dbReference>
<keyword evidence="6" id="KW-0297">G-protein coupled receptor</keyword>
<evidence type="ECO:0000256" key="12">
    <source>
        <dbReference type="SAM" id="SignalP"/>
    </source>
</evidence>
<dbReference type="InterPro" id="IPR017983">
    <property type="entry name" value="GPCR_2_secretin-like_CS"/>
</dbReference>
<keyword evidence="8" id="KW-0675">Receptor</keyword>
<reference evidence="15 16" key="1">
    <citation type="submission" date="2019-09" db="EMBL/GenBank/DDBJ databases">
        <title>Bird 10,000 Genomes (B10K) Project - Family phase.</title>
        <authorList>
            <person name="Zhang G."/>
        </authorList>
    </citation>
    <scope>NUCLEOTIDE SEQUENCE [LARGE SCALE GENOMIC DNA]</scope>
    <source>
        <strain evidence="15">B10K-DU-001-32</strain>
        <tissue evidence="15">Muscle</tissue>
    </source>
</reference>
<comment type="caution">
    <text evidence="15">The sequence shown here is derived from an EMBL/GenBank/DDBJ whole genome shotgun (WGS) entry which is preliminary data.</text>
</comment>
<dbReference type="GO" id="GO:0007189">
    <property type="term" value="P:adenylate cyclase-activating G protein-coupled receptor signaling pathway"/>
    <property type="evidence" value="ECO:0007669"/>
    <property type="project" value="TreeGrafter"/>
</dbReference>
<dbReference type="GO" id="GO:0005886">
    <property type="term" value="C:plasma membrane"/>
    <property type="evidence" value="ECO:0007669"/>
    <property type="project" value="UniProtKB-SubCell"/>
</dbReference>
<dbReference type="GO" id="GO:0007166">
    <property type="term" value="P:cell surface receptor signaling pathway"/>
    <property type="evidence" value="ECO:0007669"/>
    <property type="project" value="InterPro"/>
</dbReference>
<dbReference type="PROSITE" id="PS00649">
    <property type="entry name" value="G_PROTEIN_RECEP_F2_1"/>
    <property type="match status" value="1"/>
</dbReference>
<evidence type="ECO:0000256" key="3">
    <source>
        <dbReference type="ARBA" id="ARBA00022475"/>
    </source>
</evidence>
<dbReference type="InterPro" id="IPR001879">
    <property type="entry name" value="GPCR_2_extracellular_dom"/>
</dbReference>
<keyword evidence="7 11" id="KW-0472">Membrane</keyword>
<dbReference type="InterPro" id="IPR000832">
    <property type="entry name" value="GPCR_2_secretin-like"/>
</dbReference>
<dbReference type="GO" id="GO:0017046">
    <property type="term" value="F:peptide hormone binding"/>
    <property type="evidence" value="ECO:0007669"/>
    <property type="project" value="TreeGrafter"/>
</dbReference>
<evidence type="ECO:0000256" key="1">
    <source>
        <dbReference type="ARBA" id="ARBA00004651"/>
    </source>
</evidence>
<feature type="domain" description="G-protein coupled receptors family 2 profile 2" evidence="14">
    <location>
        <begin position="153"/>
        <end position="306"/>
    </location>
</feature>
<protein>
    <submittedName>
        <fullName evidence="15">GLR protein</fullName>
    </submittedName>
</protein>
<evidence type="ECO:0000313" key="15">
    <source>
        <dbReference type="EMBL" id="NXH68189.1"/>
    </source>
</evidence>
<dbReference type="OrthoDB" id="5967113at2759"/>
<dbReference type="SUPFAM" id="SSF111418">
    <property type="entry name" value="Hormone receptor domain"/>
    <property type="match status" value="1"/>
</dbReference>
<evidence type="ECO:0000256" key="4">
    <source>
        <dbReference type="ARBA" id="ARBA00022692"/>
    </source>
</evidence>
<keyword evidence="5 11" id="KW-1133">Transmembrane helix</keyword>
<evidence type="ECO:0000256" key="6">
    <source>
        <dbReference type="ARBA" id="ARBA00023040"/>
    </source>
</evidence>
<dbReference type="InterPro" id="IPR050332">
    <property type="entry name" value="GPCR_2"/>
</dbReference>
<gene>
    <name evidence="15" type="primary">Gcgr</name>
    <name evidence="15" type="ORF">HYDTET_R12163</name>
</gene>
<keyword evidence="4 11" id="KW-0812">Transmembrane</keyword>
<dbReference type="GO" id="GO:0004967">
    <property type="term" value="F:glucagon receptor activity"/>
    <property type="evidence" value="ECO:0007669"/>
    <property type="project" value="InterPro"/>
</dbReference>
<dbReference type="Proteomes" id="UP000527232">
    <property type="component" value="Unassembled WGS sequence"/>
</dbReference>
<dbReference type="Gene3D" id="4.10.1240.10">
    <property type="entry name" value="GPCR, family 2, extracellular hormone receptor domain"/>
    <property type="match status" value="1"/>
</dbReference>
<keyword evidence="3" id="KW-1003">Cell membrane</keyword>
<evidence type="ECO:0000256" key="7">
    <source>
        <dbReference type="ARBA" id="ARBA00023136"/>
    </source>
</evidence>
<dbReference type="PROSITE" id="PS50227">
    <property type="entry name" value="G_PROTEIN_RECEP_F2_3"/>
    <property type="match status" value="1"/>
</dbReference>
<feature type="non-terminal residue" evidence="15">
    <location>
        <position position="1"/>
    </location>
</feature>
<accession>A0A7K9LZK8</accession>
<evidence type="ECO:0000313" key="16">
    <source>
        <dbReference type="Proteomes" id="UP000527232"/>
    </source>
</evidence>
<feature type="transmembrane region" description="Helical" evidence="11">
    <location>
        <begin position="249"/>
        <end position="270"/>
    </location>
</feature>
<dbReference type="PANTHER" id="PTHR45620">
    <property type="entry name" value="PDF RECEPTOR-LIKE PROTEIN-RELATED"/>
    <property type="match status" value="1"/>
</dbReference>
<dbReference type="SUPFAM" id="SSF81321">
    <property type="entry name" value="Family A G protein-coupled receptor-like"/>
    <property type="match status" value="1"/>
</dbReference>
<dbReference type="PRINTS" id="PR00249">
    <property type="entry name" value="GPCRSECRETIN"/>
</dbReference>
<name>A0A7K9LZK8_OCETE</name>
<evidence type="ECO:0000256" key="8">
    <source>
        <dbReference type="ARBA" id="ARBA00023170"/>
    </source>
</evidence>
<evidence type="ECO:0000256" key="10">
    <source>
        <dbReference type="ARBA" id="ARBA00023224"/>
    </source>
</evidence>
<sequence length="406" mass="46124">MSQPRLLSILLLLLCCQGPSAQITDFLFESWKAYSEECHGNMSSLPAPTELVCNRTFDKFSCWPDTLPNSTASVPCPWFLPWYQKGNGRAVGCVCAHTSVCVCTCVRAHACVQVAAPGGHAWADAQCLRWLRGRRTPPPSSPRSEAQTRLQDLLLVVAVCAERSYFTLYLCIGWGAPVLFLIPWVIVKFLYENIQCWTTNNNMGFWWILRFPVFLAILINFFIFIRIIQILVSKLRAHQMRYTDYKFRLAKSTLTLIPLLGIHEVVFAFITDEHAQGTLRYVKLFFDLFLSSFQGMLVAILYCFVNKEVQAELLKRWQRWKLGKDLAEEYKHTYSHAPSARNGAGSACEKHQLVSGCANGLGRSPAAMRPGTHYLERTGRSTAEHLVLGDRHHCYEFPETTAESHF</sequence>
<feature type="signal peptide" evidence="12">
    <location>
        <begin position="1"/>
        <end position="21"/>
    </location>
</feature>
<feature type="non-terminal residue" evidence="15">
    <location>
        <position position="406"/>
    </location>
</feature>
<dbReference type="FunFam" id="1.20.1070.10:FF:000902">
    <property type="entry name" value="Uncharacterized protein"/>
    <property type="match status" value="1"/>
</dbReference>
<evidence type="ECO:0000256" key="9">
    <source>
        <dbReference type="ARBA" id="ARBA00023180"/>
    </source>
</evidence>
<dbReference type="PRINTS" id="PR01354">
    <property type="entry name" value="GLUCAGONR"/>
</dbReference>
<keyword evidence="9" id="KW-0325">Glycoprotein</keyword>
<evidence type="ECO:0000259" key="14">
    <source>
        <dbReference type="PROSITE" id="PS50261"/>
    </source>
</evidence>
<proteinExistence type="inferred from homology"/>
<dbReference type="EMBL" id="VWZR01003713">
    <property type="protein sequence ID" value="NXH68189.1"/>
    <property type="molecule type" value="Genomic_DNA"/>
</dbReference>
<evidence type="ECO:0000259" key="13">
    <source>
        <dbReference type="PROSITE" id="PS50227"/>
    </source>
</evidence>
<dbReference type="PANTHER" id="PTHR45620:SF29">
    <property type="entry name" value="GLUCAGON RECEPTOR"/>
    <property type="match status" value="1"/>
</dbReference>
<evidence type="ECO:0000256" key="11">
    <source>
        <dbReference type="SAM" id="Phobius"/>
    </source>
</evidence>
<evidence type="ECO:0000256" key="2">
    <source>
        <dbReference type="ARBA" id="ARBA00005314"/>
    </source>
</evidence>
<organism evidence="15 16">
    <name type="scientific">Oceanodroma tethys</name>
    <name type="common">Wedge-rumped storm-petrel</name>
    <name type="synonym">Hydrobates tethys</name>
    <dbReference type="NCBI Taxonomy" id="79633"/>
    <lineage>
        <taxon>Eukaryota</taxon>
        <taxon>Metazoa</taxon>
        <taxon>Chordata</taxon>
        <taxon>Craniata</taxon>
        <taxon>Vertebrata</taxon>
        <taxon>Euteleostomi</taxon>
        <taxon>Archelosauria</taxon>
        <taxon>Archosauria</taxon>
        <taxon>Dinosauria</taxon>
        <taxon>Saurischia</taxon>
        <taxon>Theropoda</taxon>
        <taxon>Coelurosauria</taxon>
        <taxon>Aves</taxon>
        <taxon>Neognathae</taxon>
        <taxon>Neoaves</taxon>
        <taxon>Aequornithes</taxon>
        <taxon>Procellariiformes</taxon>
        <taxon>Hydrobatidae</taxon>
        <taxon>Oceanodroma</taxon>
    </lineage>
</organism>
<keyword evidence="12" id="KW-0732">Signal</keyword>
<comment type="similarity">
    <text evidence="2">Belongs to the G-protein coupled receptor 2 family.</text>
</comment>
<comment type="subcellular location">
    <subcellularLocation>
        <location evidence="1">Cell membrane</location>
        <topology evidence="1">Multi-pass membrane protein</topology>
    </subcellularLocation>
</comment>
<dbReference type="Pfam" id="PF02793">
    <property type="entry name" value="HRM"/>
    <property type="match status" value="1"/>
</dbReference>
<feature type="domain" description="G-protein coupled receptors family 2 profile 1" evidence="13">
    <location>
        <begin position="37"/>
        <end position="95"/>
    </location>
</feature>
<dbReference type="InterPro" id="IPR003291">
    <property type="entry name" value="GPCR_2_glucagon_rcpt"/>
</dbReference>
<keyword evidence="16" id="KW-1185">Reference proteome</keyword>
<feature type="transmembrane region" description="Helical" evidence="11">
    <location>
        <begin position="205"/>
        <end position="228"/>
    </location>
</feature>
<feature type="chain" id="PRO_5029444306" evidence="12">
    <location>
        <begin position="22"/>
        <end position="406"/>
    </location>
</feature>